<accession>A0A7H0EX68</accession>
<keyword evidence="2" id="KW-1185">Reference proteome</keyword>
<dbReference type="Pfam" id="PF04465">
    <property type="entry name" value="DUF499"/>
    <property type="match status" value="1"/>
</dbReference>
<name>A0A7H0EX68_9CYAN</name>
<gene>
    <name evidence="1" type="ORF">IAR63_10645</name>
</gene>
<dbReference type="Proteomes" id="UP000516013">
    <property type="component" value="Chromosome"/>
</dbReference>
<reference evidence="1 2" key="1">
    <citation type="submission" date="2020-08" db="EMBL/GenBank/DDBJ databases">
        <title>Complete genome sequence of Raphidiopsis curvispora isolated from drinking water reservoir in South Korea.</title>
        <authorList>
            <person name="Jeong J."/>
        </authorList>
    </citation>
    <scope>NUCLEOTIDE SEQUENCE [LARGE SCALE GENOMIC DNA]</scope>
    <source>
        <strain evidence="1 2">GIHE-G1</strain>
    </source>
</reference>
<evidence type="ECO:0000313" key="1">
    <source>
        <dbReference type="EMBL" id="QNP28384.1"/>
    </source>
</evidence>
<dbReference type="AlphaFoldDB" id="A0A7H0EX68"/>
<dbReference type="KEGG" id="ccur:IAR63_10645"/>
<protein>
    <submittedName>
        <fullName evidence="1">ATP-binding protein</fullName>
    </submittedName>
</protein>
<dbReference type="GO" id="GO:0005524">
    <property type="term" value="F:ATP binding"/>
    <property type="evidence" value="ECO:0007669"/>
    <property type="project" value="UniProtKB-KW"/>
</dbReference>
<sequence length="1092" mass="122908">MLSTIFKTCAPREEILAGELSLDLFAAKLESVVKGTAPKVYNDPKTFFENTFPTDGLKNLITEVFGRLSGTMVGSPIIRLETSFGGGKTHDEIALWHIAKHGRKIPGIERFTDNIEIIPSYAVKAGAIACQDLEPADGVFHGDTGIRTYTLWGEIAYQLGGVEGYSLLKGADELRVSPGTDVLRRIIQDAPTVIILDEIAMYLRRAKAITVGESDLAKQVVAFLFAMMDLAASTNNIVLVYTLASANDSFGEETREVREALSISARQERIIKPSTDVEIYNIVKQRMFSSICSNAARDAGREYMQVYKNSRLDLPSGCKDSSYAESIEQSYPFHPELFNLLTKKIASIPNFQRTRGALRLLAIVIRYLWQELEDLAENSAIMGENSPFWIPMIHPHHIPLGMEEEITSDLTSRLDRPLMRIPIQADIYNPDGREAHSQIQDKEWSAADKPPFTSWVTRTIFLNSINQGTAAGIRVSELNLCLLTPGMDIGFVETVLERLGEVAWYLDYDQFTSTARFKEEPSLNKVIAQEKEQVTTTETKERLRRERDTIFADHCFKLVSGPVNPSDVDDVADYIALCVIDFDEATISDTTQVAPTLVERVFENTGESGKFRIYKNRLLFLVANKQELERSLDNMKEYIAIENIMRSADKLQDLSEGQRKKLKEREGNFKLNVRVSIGNTYRHLFYPESDRVKAPKGLMHYTLPAQDSGDAKKKQQEVLLKKLRDCGKIRMEDAAAYAPSYIVQKVWPAGIDHWKTKEMKEAFFKDVSLKMFLDGEISKLRETIRNGILDGSWDMKIGEKVFIKAENLKVPDSIEFSEGVELYRPGILELPKPREIEISAQVMFSKDMKKPVRVGWRASGGLKVQMYENGKIIDKEFRPRDEYSTEIGETTIFKIVVDYGNGEILEKETTAFIGRGGNEGERYGDSTRKTTVGGFSAAESGSIFAVKPLIFSCAGTVNSSFVKLSDFIKDNKPAGIQEIEISVTEPMDYRKLFTAIPLVAKLPLYINHTATISLEEQFLRLEYQGPEKGFKVFQGVLNSFLNNPQVKADLLLKLEFKFLSPIMVEGGEIRDLKKALERNPVDNLNLVAKVTY</sequence>
<dbReference type="InterPro" id="IPR007555">
    <property type="entry name" value="DUF499"/>
</dbReference>
<keyword evidence="1" id="KW-0067">ATP-binding</keyword>
<evidence type="ECO:0000313" key="2">
    <source>
        <dbReference type="Proteomes" id="UP000516013"/>
    </source>
</evidence>
<dbReference type="EMBL" id="CP060822">
    <property type="protein sequence ID" value="QNP28384.1"/>
    <property type="molecule type" value="Genomic_DNA"/>
</dbReference>
<organism evidence="1 2">
    <name type="scientific">Cylindrospermopsis curvispora GIHE-G1</name>
    <dbReference type="NCBI Taxonomy" id="2666332"/>
    <lineage>
        <taxon>Bacteria</taxon>
        <taxon>Bacillati</taxon>
        <taxon>Cyanobacteriota</taxon>
        <taxon>Cyanophyceae</taxon>
        <taxon>Nostocales</taxon>
        <taxon>Aphanizomenonaceae</taxon>
        <taxon>Cylindrospermopsis</taxon>
    </lineage>
</organism>
<keyword evidence="1" id="KW-0547">Nucleotide-binding</keyword>
<proteinExistence type="predicted"/>
<dbReference type="RefSeq" id="WP_187705251.1">
    <property type="nucleotide sequence ID" value="NZ_CP060822.1"/>
</dbReference>